<evidence type="ECO:0000259" key="3">
    <source>
        <dbReference type="PROSITE" id="PS51186"/>
    </source>
</evidence>
<dbReference type="Pfam" id="PF00583">
    <property type="entry name" value="Acetyltransf_1"/>
    <property type="match status" value="1"/>
</dbReference>
<dbReference type="Gene3D" id="3.40.630.30">
    <property type="match status" value="1"/>
</dbReference>
<keyword evidence="2 4" id="KW-0012">Acyltransferase</keyword>
<dbReference type="EMBL" id="JBHLSV010000015">
    <property type="protein sequence ID" value="MFC0674768.1"/>
    <property type="molecule type" value="Genomic_DNA"/>
</dbReference>
<dbReference type="PROSITE" id="PS51186">
    <property type="entry name" value="GNAT"/>
    <property type="match status" value="1"/>
</dbReference>
<dbReference type="CDD" id="cd04301">
    <property type="entry name" value="NAT_SF"/>
    <property type="match status" value="1"/>
</dbReference>
<accession>A0ABV6RFS4</accession>
<proteinExistence type="predicted"/>
<dbReference type="PANTHER" id="PTHR43877:SF2">
    <property type="entry name" value="AMINOALKYLPHOSPHONATE N-ACETYLTRANSFERASE-RELATED"/>
    <property type="match status" value="1"/>
</dbReference>
<evidence type="ECO:0000256" key="1">
    <source>
        <dbReference type="ARBA" id="ARBA00022679"/>
    </source>
</evidence>
<dbReference type="Proteomes" id="UP001589793">
    <property type="component" value="Unassembled WGS sequence"/>
</dbReference>
<organism evidence="4 5">
    <name type="scientific">Brachybacterium hainanense</name>
    <dbReference type="NCBI Taxonomy" id="1541174"/>
    <lineage>
        <taxon>Bacteria</taxon>
        <taxon>Bacillati</taxon>
        <taxon>Actinomycetota</taxon>
        <taxon>Actinomycetes</taxon>
        <taxon>Micrococcales</taxon>
        <taxon>Dermabacteraceae</taxon>
        <taxon>Brachybacterium</taxon>
    </lineage>
</organism>
<dbReference type="GO" id="GO:0016746">
    <property type="term" value="F:acyltransferase activity"/>
    <property type="evidence" value="ECO:0007669"/>
    <property type="project" value="UniProtKB-KW"/>
</dbReference>
<dbReference type="RefSeq" id="WP_376981166.1">
    <property type="nucleotide sequence ID" value="NZ_JBHLSV010000015.1"/>
</dbReference>
<name>A0ABV6RFS4_9MICO</name>
<dbReference type="SUPFAM" id="SSF55729">
    <property type="entry name" value="Acyl-CoA N-acyltransferases (Nat)"/>
    <property type="match status" value="1"/>
</dbReference>
<keyword evidence="5" id="KW-1185">Reference proteome</keyword>
<gene>
    <name evidence="4" type="ORF">ACFFF6_12440</name>
</gene>
<sequence length="168" mass="18317">MTPVTSGRSVRDLDVADLPRCTWAGSSLHLEDVARQLERARRGEVIYLLVLEDDLPVAIGGADPRQRPGEAHLWQLATDPSRQGEGFGSYLIAALEGAAGERGIARAVLGVEDDNPRALALYERLGYVRTGEIVPEEWDERGPDGRTYRHHAQVILLVKDLGAGETPA</sequence>
<comment type="caution">
    <text evidence="4">The sequence shown here is derived from an EMBL/GenBank/DDBJ whole genome shotgun (WGS) entry which is preliminary data.</text>
</comment>
<dbReference type="InterPro" id="IPR016181">
    <property type="entry name" value="Acyl_CoA_acyltransferase"/>
</dbReference>
<dbReference type="InterPro" id="IPR000182">
    <property type="entry name" value="GNAT_dom"/>
</dbReference>
<keyword evidence="1 4" id="KW-0808">Transferase</keyword>
<evidence type="ECO:0000256" key="2">
    <source>
        <dbReference type="ARBA" id="ARBA00023315"/>
    </source>
</evidence>
<evidence type="ECO:0000313" key="5">
    <source>
        <dbReference type="Proteomes" id="UP001589793"/>
    </source>
</evidence>
<dbReference type="EC" id="2.3.1.-" evidence="4"/>
<evidence type="ECO:0000313" key="4">
    <source>
        <dbReference type="EMBL" id="MFC0674768.1"/>
    </source>
</evidence>
<dbReference type="PANTHER" id="PTHR43877">
    <property type="entry name" value="AMINOALKYLPHOSPHONATE N-ACETYLTRANSFERASE-RELATED-RELATED"/>
    <property type="match status" value="1"/>
</dbReference>
<protein>
    <submittedName>
        <fullName evidence="4">GNAT family N-acetyltransferase</fullName>
        <ecNumber evidence="4">2.3.1.-</ecNumber>
    </submittedName>
</protein>
<reference evidence="4 5" key="1">
    <citation type="submission" date="2024-09" db="EMBL/GenBank/DDBJ databases">
        <authorList>
            <person name="Sun Q."/>
            <person name="Mori K."/>
        </authorList>
    </citation>
    <scope>NUCLEOTIDE SEQUENCE [LARGE SCALE GENOMIC DNA]</scope>
    <source>
        <strain evidence="4 5">CICC 10874</strain>
    </source>
</reference>
<feature type="domain" description="N-acetyltransferase" evidence="3">
    <location>
        <begin position="8"/>
        <end position="162"/>
    </location>
</feature>
<dbReference type="InterPro" id="IPR050832">
    <property type="entry name" value="Bact_Acetyltransf"/>
</dbReference>